<reference evidence="2" key="1">
    <citation type="submission" date="2016-06" db="EMBL/GenBank/DDBJ databases">
        <title>Parallel loss of symbiosis genes in relatives of nitrogen-fixing non-legume Parasponia.</title>
        <authorList>
            <person name="Van Velzen R."/>
            <person name="Holmer R."/>
            <person name="Bu F."/>
            <person name="Rutten L."/>
            <person name="Van Zeijl A."/>
            <person name="Liu W."/>
            <person name="Santuari L."/>
            <person name="Cao Q."/>
            <person name="Sharma T."/>
            <person name="Shen D."/>
            <person name="Roswanjaya Y."/>
            <person name="Wardhani T."/>
            <person name="Kalhor M.S."/>
            <person name="Jansen J."/>
            <person name="Van den Hoogen J."/>
            <person name="Gungor B."/>
            <person name="Hartog M."/>
            <person name="Hontelez J."/>
            <person name="Verver J."/>
            <person name="Yang W.-C."/>
            <person name="Schijlen E."/>
            <person name="Repin R."/>
            <person name="Schilthuizen M."/>
            <person name="Schranz E."/>
            <person name="Heidstra R."/>
            <person name="Miyata K."/>
            <person name="Fedorova E."/>
            <person name="Kohlen W."/>
            <person name="Bisseling T."/>
            <person name="Smit S."/>
            <person name="Geurts R."/>
        </authorList>
    </citation>
    <scope>NUCLEOTIDE SEQUENCE [LARGE SCALE GENOMIC DNA]</scope>
    <source>
        <strain evidence="2">cv. RG33-2</strain>
    </source>
</reference>
<evidence type="ECO:0000313" key="2">
    <source>
        <dbReference type="Proteomes" id="UP000237000"/>
    </source>
</evidence>
<protein>
    <submittedName>
        <fullName evidence="1">Conserved oligomeric Golgi complex subunit</fullName>
    </submittedName>
</protein>
<dbReference type="InterPro" id="IPR019335">
    <property type="entry name" value="COG7"/>
</dbReference>
<dbReference type="GO" id="GO:0006886">
    <property type="term" value="P:intracellular protein transport"/>
    <property type="evidence" value="ECO:0007669"/>
    <property type="project" value="InterPro"/>
</dbReference>
<name>A0A2P5EAA1_TREOI</name>
<dbReference type="Proteomes" id="UP000237000">
    <property type="component" value="Unassembled WGS sequence"/>
</dbReference>
<gene>
    <name evidence="1" type="ORF">TorRG33x02_217220</name>
</gene>
<dbReference type="STRING" id="63057.A0A2P5EAA1"/>
<comment type="caution">
    <text evidence="1">The sequence shown here is derived from an EMBL/GenBank/DDBJ whole genome shotgun (WGS) entry which is preliminary data.</text>
</comment>
<dbReference type="EMBL" id="JXTC01000194">
    <property type="protein sequence ID" value="PON82477.1"/>
    <property type="molecule type" value="Genomic_DNA"/>
</dbReference>
<dbReference type="InParanoid" id="A0A2P5EAA1"/>
<organism evidence="1 2">
    <name type="scientific">Trema orientale</name>
    <name type="common">Charcoal tree</name>
    <name type="synonym">Celtis orientalis</name>
    <dbReference type="NCBI Taxonomy" id="63057"/>
    <lineage>
        <taxon>Eukaryota</taxon>
        <taxon>Viridiplantae</taxon>
        <taxon>Streptophyta</taxon>
        <taxon>Embryophyta</taxon>
        <taxon>Tracheophyta</taxon>
        <taxon>Spermatophyta</taxon>
        <taxon>Magnoliopsida</taxon>
        <taxon>eudicotyledons</taxon>
        <taxon>Gunneridae</taxon>
        <taxon>Pentapetalae</taxon>
        <taxon>rosids</taxon>
        <taxon>fabids</taxon>
        <taxon>Rosales</taxon>
        <taxon>Cannabaceae</taxon>
        <taxon>Trema</taxon>
    </lineage>
</organism>
<proteinExistence type="predicted"/>
<dbReference type="GO" id="GO:0017119">
    <property type="term" value="C:Golgi transport complex"/>
    <property type="evidence" value="ECO:0007669"/>
    <property type="project" value="InterPro"/>
</dbReference>
<accession>A0A2P5EAA1</accession>
<keyword evidence="2" id="KW-1185">Reference proteome</keyword>
<sequence>MGQLAALDLVDDYLVDQEMKIQIVSEEISASLEEQSAASLLRVPRAIRDVIQLCDDAVSLRCY</sequence>
<dbReference type="Pfam" id="PF10191">
    <property type="entry name" value="COG7"/>
    <property type="match status" value="1"/>
</dbReference>
<dbReference type="AlphaFoldDB" id="A0A2P5EAA1"/>
<evidence type="ECO:0000313" key="1">
    <source>
        <dbReference type="EMBL" id="PON82477.1"/>
    </source>
</evidence>